<dbReference type="PANTHER" id="PTHR47780:SF1">
    <property type="entry name" value="PROTEIN SET DOMAIN GROUP 41"/>
    <property type="match status" value="1"/>
</dbReference>
<evidence type="ECO:0000313" key="2">
    <source>
        <dbReference type="RefSeq" id="XP_040966289.1"/>
    </source>
</evidence>
<evidence type="ECO:0000313" key="1">
    <source>
        <dbReference type="Proteomes" id="UP000818029"/>
    </source>
</evidence>
<dbReference type="RefSeq" id="XP_040966290.1">
    <property type="nucleotide sequence ID" value="XM_041110356.1"/>
</dbReference>
<dbReference type="Proteomes" id="UP000818029">
    <property type="component" value="Unplaced"/>
</dbReference>
<gene>
    <name evidence="2 3" type="primary">LOC121226426</name>
</gene>
<reference evidence="2 3" key="1">
    <citation type="submission" date="2025-05" db="UniProtKB">
        <authorList>
            <consortium name="RefSeq"/>
        </authorList>
    </citation>
    <scope>IDENTIFICATION</scope>
</reference>
<sequence length="149" mass="16997">MRQSYLWFNHQFTCSCSRCTVSPSTLVDHALEEILASNPSFSSAGLDLNLYRDEANKKLSHYVDETITEFLSVGDPESCCKKLERVLKGGFHVEQLESKDGKSRLNCKFHPFNHIALNSYMTLASAYRIRSSDFLSFHSKTDESQLKSF</sequence>
<proteinExistence type="predicted"/>
<accession>A0ABM3BGV7</accession>
<keyword evidence="1" id="KW-1185">Reference proteome</keyword>
<dbReference type="GeneID" id="121226426"/>
<protein>
    <submittedName>
        <fullName evidence="2 3">Protein SET DOMAIN GROUP 41-like</fullName>
    </submittedName>
</protein>
<evidence type="ECO:0000313" key="3">
    <source>
        <dbReference type="RefSeq" id="XP_040966290.1"/>
    </source>
</evidence>
<name>A0ABM3BGV7_GOSHI</name>
<organism evidence="1 3">
    <name type="scientific">Gossypium hirsutum</name>
    <name type="common">Upland cotton</name>
    <name type="synonym">Gossypium mexicanum</name>
    <dbReference type="NCBI Taxonomy" id="3635"/>
    <lineage>
        <taxon>Eukaryota</taxon>
        <taxon>Viridiplantae</taxon>
        <taxon>Streptophyta</taxon>
        <taxon>Embryophyta</taxon>
        <taxon>Tracheophyta</taxon>
        <taxon>Spermatophyta</taxon>
        <taxon>Magnoliopsida</taxon>
        <taxon>eudicotyledons</taxon>
        <taxon>Gunneridae</taxon>
        <taxon>Pentapetalae</taxon>
        <taxon>rosids</taxon>
        <taxon>malvids</taxon>
        <taxon>Malvales</taxon>
        <taxon>Malvaceae</taxon>
        <taxon>Malvoideae</taxon>
        <taxon>Gossypium</taxon>
    </lineage>
</organism>
<dbReference type="PANTHER" id="PTHR47780">
    <property type="entry name" value="PROTEIN SET DOMAIN GROUP 41"/>
    <property type="match status" value="1"/>
</dbReference>
<dbReference type="RefSeq" id="XP_040966289.1">
    <property type="nucleotide sequence ID" value="XM_041110355.1"/>
</dbReference>
<dbReference type="PROSITE" id="PS51257">
    <property type="entry name" value="PROKAR_LIPOPROTEIN"/>
    <property type="match status" value="1"/>
</dbReference>